<dbReference type="InterPro" id="IPR010546">
    <property type="entry name" value="DUF1120"/>
</dbReference>
<gene>
    <name evidence="1" type="ORF">GIW75_03080</name>
</gene>
<dbReference type="Proteomes" id="UP000814172">
    <property type="component" value="Unassembled WGS sequence"/>
</dbReference>
<dbReference type="EMBL" id="WKEW01000005">
    <property type="protein sequence ID" value="MCF5055967.1"/>
    <property type="molecule type" value="Genomic_DNA"/>
</dbReference>
<reference evidence="1 2" key="1">
    <citation type="submission" date="2019-11" db="EMBL/GenBank/DDBJ databases">
        <title>Epiphytic Pseudomonas syringae from cherry orchards.</title>
        <authorList>
            <person name="Hulin M.T."/>
        </authorList>
    </citation>
    <scope>NUCLEOTIDE SEQUENCE [LARGE SCALE GENOMIC DNA]</scope>
    <source>
        <strain evidence="1 2">PA-6-9F</strain>
    </source>
</reference>
<dbReference type="GeneID" id="55542124"/>
<dbReference type="Pfam" id="PF06551">
    <property type="entry name" value="DUF1120"/>
    <property type="match status" value="1"/>
</dbReference>
<evidence type="ECO:0000313" key="2">
    <source>
        <dbReference type="Proteomes" id="UP000814172"/>
    </source>
</evidence>
<sequence length="223" mass="24025">MAAHAQNACGHGRRSPVPVIAHVAAVLLCMAITTQANALSHVDLTVTGRLTPDACHIELSDLGTIEHGEIPTHQLNTHEPTVLPSQRLDLTVICERPMLFALVGIDNRQDSAPAPDTFGLGVNIYAPDQMLGAVKLSYRAALGDLQPMQVLASSDNGETWTPQAGAHPHAYMGFALPGDRQPDFISQLFTQLWVDTSINAARLLTLDQEVPLDGSIVLDLRYL</sequence>
<protein>
    <submittedName>
        <fullName evidence="1">DUF1120 domain-containing protein</fullName>
    </submittedName>
</protein>
<dbReference type="AlphaFoldDB" id="A0AAW5A3X8"/>
<keyword evidence="2" id="KW-1185">Reference proteome</keyword>
<dbReference type="RefSeq" id="WP_092238108.1">
    <property type="nucleotide sequence ID" value="NZ_FNTR01000005.1"/>
</dbReference>
<proteinExistence type="predicted"/>
<comment type="caution">
    <text evidence="1">The sequence shown here is derived from an EMBL/GenBank/DDBJ whole genome shotgun (WGS) entry which is preliminary data.</text>
</comment>
<name>A0AAW5A3X8_9PSED</name>
<evidence type="ECO:0000313" key="1">
    <source>
        <dbReference type="EMBL" id="MCF5055967.1"/>
    </source>
</evidence>
<accession>A0AAW5A3X8</accession>
<organism evidence="1 2">
    <name type="scientific">Pseudomonas proteolytica</name>
    <dbReference type="NCBI Taxonomy" id="219574"/>
    <lineage>
        <taxon>Bacteria</taxon>
        <taxon>Pseudomonadati</taxon>
        <taxon>Pseudomonadota</taxon>
        <taxon>Gammaproteobacteria</taxon>
        <taxon>Pseudomonadales</taxon>
        <taxon>Pseudomonadaceae</taxon>
        <taxon>Pseudomonas</taxon>
    </lineage>
</organism>